<dbReference type="InterPro" id="IPR012312">
    <property type="entry name" value="Hemerythrin-like"/>
</dbReference>
<evidence type="ECO:0000259" key="1">
    <source>
        <dbReference type="Pfam" id="PF01814"/>
    </source>
</evidence>
<sequence>MSGPSLNKLDAHRSIHDGAVTEGRDLMEVLERVYGEKHKKHAIIAARALLDHWETRTISHADSEEEGLYKRKLEENPDISHTLSMLKRDHDLLRILVKEIKERLDEQGVNDDVIDRFKAIYVLVQIHNRDEESYLLDHH</sequence>
<protein>
    <recommendedName>
        <fullName evidence="1">Hemerythrin-like domain-containing protein</fullName>
    </recommendedName>
</protein>
<name>A0A1R1RYV1_9BACI</name>
<evidence type="ECO:0000313" key="2">
    <source>
        <dbReference type="EMBL" id="OMI00186.1"/>
    </source>
</evidence>
<accession>A0A1R1RYV1</accession>
<dbReference type="Proteomes" id="UP000187367">
    <property type="component" value="Unassembled WGS sequence"/>
</dbReference>
<keyword evidence="3" id="KW-1185">Reference proteome</keyword>
<dbReference type="Gene3D" id="1.20.120.520">
    <property type="entry name" value="nmb1532 protein domain like"/>
    <property type="match status" value="1"/>
</dbReference>
<reference evidence="2 3" key="1">
    <citation type="submission" date="2017-01" db="EMBL/GenBank/DDBJ databases">
        <title>Bacillus phylogenomics.</title>
        <authorList>
            <person name="Dunlap C."/>
        </authorList>
    </citation>
    <scope>NUCLEOTIDE SEQUENCE [LARGE SCALE GENOMIC DNA]</scope>
    <source>
        <strain evidence="2 3">NRRL B-41282</strain>
    </source>
</reference>
<dbReference type="EMBL" id="MTJL01000042">
    <property type="protein sequence ID" value="OMI00186.1"/>
    <property type="molecule type" value="Genomic_DNA"/>
</dbReference>
<evidence type="ECO:0000313" key="3">
    <source>
        <dbReference type="Proteomes" id="UP000187367"/>
    </source>
</evidence>
<dbReference type="Pfam" id="PF01814">
    <property type="entry name" value="Hemerythrin"/>
    <property type="match status" value="1"/>
</dbReference>
<dbReference type="RefSeq" id="WP_076760981.1">
    <property type="nucleotide sequence ID" value="NZ_CP133085.1"/>
</dbReference>
<dbReference type="GeneID" id="92789978"/>
<proteinExistence type="predicted"/>
<comment type="caution">
    <text evidence="2">The sequence shown here is derived from an EMBL/GenBank/DDBJ whole genome shotgun (WGS) entry which is preliminary data.</text>
</comment>
<feature type="domain" description="Hemerythrin-like" evidence="1">
    <location>
        <begin position="24"/>
        <end position="136"/>
    </location>
</feature>
<gene>
    <name evidence="2" type="ORF">BW143_18825</name>
</gene>
<organism evidence="2 3">
    <name type="scientific">Bacillus swezeyi</name>
    <dbReference type="NCBI Taxonomy" id="1925020"/>
    <lineage>
        <taxon>Bacteria</taxon>
        <taxon>Bacillati</taxon>
        <taxon>Bacillota</taxon>
        <taxon>Bacilli</taxon>
        <taxon>Bacillales</taxon>
        <taxon>Bacillaceae</taxon>
        <taxon>Bacillus</taxon>
    </lineage>
</organism>
<dbReference type="OrthoDB" id="2678857at2"/>
<accession>A0A1R1QBB3</accession>
<dbReference type="AlphaFoldDB" id="A0A1R1RYV1"/>